<reference evidence="1" key="2">
    <citation type="submission" date="2025-08" db="UniProtKB">
        <authorList>
            <consortium name="Ensembl"/>
        </authorList>
    </citation>
    <scope>IDENTIFICATION</scope>
</reference>
<dbReference type="Ensembl" id="ENSONIT00000023941.2">
    <property type="protein sequence ID" value="ENSONIP00000023920.2"/>
    <property type="gene ID" value="ENSONIG00000018998.2"/>
</dbReference>
<dbReference type="InterPro" id="IPR045163">
    <property type="entry name" value="Focadhesin/RST1"/>
</dbReference>
<name>I3KS24_ORENI</name>
<evidence type="ECO:0000313" key="1">
    <source>
        <dbReference type="Ensembl" id="ENSONIP00000023920.2"/>
    </source>
</evidence>
<protein>
    <submittedName>
        <fullName evidence="1">Uncharacterized protein</fullName>
    </submittedName>
</protein>
<reference evidence="2" key="1">
    <citation type="submission" date="2012-01" db="EMBL/GenBank/DDBJ databases">
        <title>The Genome Sequence of Oreochromis niloticus (Nile Tilapia).</title>
        <authorList>
            <consortium name="Broad Institute Genome Assembly Team"/>
            <consortium name="Broad Institute Sequencing Platform"/>
            <person name="Di Palma F."/>
            <person name="Johnson J."/>
            <person name="Lander E.S."/>
            <person name="Lindblad-Toh K."/>
        </authorList>
    </citation>
    <scope>NUCLEOTIDE SEQUENCE [LARGE SCALE GENOMIC DNA]</scope>
</reference>
<reference evidence="1" key="3">
    <citation type="submission" date="2025-09" db="UniProtKB">
        <authorList>
            <consortium name="Ensembl"/>
        </authorList>
    </citation>
    <scope>IDENTIFICATION</scope>
</reference>
<dbReference type="GO" id="GO:0060147">
    <property type="term" value="P:regulation of post-transcriptional gene silencing"/>
    <property type="evidence" value="ECO:0007669"/>
    <property type="project" value="InterPro"/>
</dbReference>
<dbReference type="PANTHER" id="PTHR16212">
    <property type="entry name" value="FOCADHESIN FAMILY MEMBER"/>
    <property type="match status" value="1"/>
</dbReference>
<accession>I3KS24</accession>
<sequence length="148" mass="16006">MVQKCDFLVLQTVRSLVAAVVKEKGSNGQISWSCAQGPALEALWQQCCSDCAVVCSACCDTLVLLVDQGHADLEYILNGVLNLLPSARYATRSYWTHGLNMWVSPPCIRSETSLKLNQVQSPSFPATSVQHGVNASSAGTRLTVYKLS</sequence>
<evidence type="ECO:0000313" key="2">
    <source>
        <dbReference type="Proteomes" id="UP000005207"/>
    </source>
</evidence>
<proteinExistence type="predicted"/>
<organism evidence="1 2">
    <name type="scientific">Oreochromis niloticus</name>
    <name type="common">Nile tilapia</name>
    <name type="synonym">Tilapia nilotica</name>
    <dbReference type="NCBI Taxonomy" id="8128"/>
    <lineage>
        <taxon>Eukaryota</taxon>
        <taxon>Metazoa</taxon>
        <taxon>Chordata</taxon>
        <taxon>Craniata</taxon>
        <taxon>Vertebrata</taxon>
        <taxon>Euteleostomi</taxon>
        <taxon>Actinopterygii</taxon>
        <taxon>Neopterygii</taxon>
        <taxon>Teleostei</taxon>
        <taxon>Neoteleostei</taxon>
        <taxon>Acanthomorphata</taxon>
        <taxon>Ovalentaria</taxon>
        <taxon>Cichlomorphae</taxon>
        <taxon>Cichliformes</taxon>
        <taxon>Cichlidae</taxon>
        <taxon>African cichlids</taxon>
        <taxon>Pseudocrenilabrinae</taxon>
        <taxon>Oreochromini</taxon>
        <taxon>Oreochromis</taxon>
    </lineage>
</organism>
<dbReference type="PANTHER" id="PTHR16212:SF4">
    <property type="entry name" value="FOCADHESIN"/>
    <property type="match status" value="1"/>
</dbReference>
<dbReference type="eggNOG" id="ENOG502QQKG">
    <property type="taxonomic scope" value="Eukaryota"/>
</dbReference>
<dbReference type="HOGENOM" id="CLU_124514_0_0_1"/>
<dbReference type="Proteomes" id="UP000005207">
    <property type="component" value="Linkage group LG3"/>
</dbReference>
<keyword evidence="2" id="KW-1185">Reference proteome</keyword>
<dbReference type="AlphaFoldDB" id="I3KS24"/>
<dbReference type="GeneTree" id="ENSGT00390000004438"/>
<dbReference type="InParanoid" id="I3KS24"/>